<dbReference type="eggNOG" id="ENOG502SKWZ">
    <property type="taxonomic scope" value="Eukaryota"/>
</dbReference>
<name>A0A254UDD3_ASPNG</name>
<gene>
    <name evidence="2" type="ORF">CAN33_0013690</name>
</gene>
<accession>A0A254UDD3</accession>
<reference evidence="3" key="1">
    <citation type="submission" date="2018-10" db="EMBL/GenBank/DDBJ databases">
        <title>FDA dAtabase for Regulatory Grade micrObial Sequences (FDA-ARGOS): Supporting development and validation of Infectious Disease Dx tests.</title>
        <authorList>
            <person name="Kerrigan L."/>
            <person name="Tallon L."/>
            <person name="Sadzewicz L."/>
            <person name="Sengamalay N."/>
            <person name="Ott S."/>
            <person name="Godinez A."/>
            <person name="Nagaraj S."/>
            <person name="Vavikolanu K."/>
            <person name="Nadendla S."/>
            <person name="George J."/>
            <person name="Sichtig H."/>
        </authorList>
    </citation>
    <scope>NUCLEOTIDE SEQUENCE [LARGE SCALE GENOMIC DNA]</scope>
    <source>
        <strain evidence="3">FDAARGOS_311</strain>
    </source>
</reference>
<evidence type="ECO:0000313" key="3">
    <source>
        <dbReference type="Proteomes" id="UP000197666"/>
    </source>
</evidence>
<dbReference type="AlphaFoldDB" id="A0A254UDD3"/>
<dbReference type="VEuPathDB" id="FungiDB:M747DRAFT_339903"/>
<feature type="signal peptide" evidence="1">
    <location>
        <begin position="1"/>
        <end position="19"/>
    </location>
</feature>
<evidence type="ECO:0000313" key="2">
    <source>
        <dbReference type="EMBL" id="TPR03187.1"/>
    </source>
</evidence>
<feature type="chain" id="PRO_5015076420" evidence="1">
    <location>
        <begin position="20"/>
        <end position="320"/>
    </location>
</feature>
<proteinExistence type="predicted"/>
<sequence>MKLSTFLFSLLATSQVTLATPIPIVDVAELPSDTGLEIRSPNPADELLAILEQRNTRVCEILNRTIRSIGTSKFTVVYIVMGSRLARQVCEYAGGSRCEEISYIISDGLLLAYVAAAHYSGAIPEGLPGKRDVDVSQDYFQLWETMLSSNGDISYDYLTPLSNTSNTLPLVRRQDQPLPIHRIQITGFAHNNSPKHDIIANHYENGDTVLQLPLAGGVPGANDTEGLDLRKRFDNPGFKIAFTTRGRSQLTQAHQKSMALAGAATWAVYADNANHKMDDFIGFAETDHAANFYYRIIPELRGFGTNYETVDICGGMASYL</sequence>
<evidence type="ECO:0000256" key="1">
    <source>
        <dbReference type="SAM" id="SignalP"/>
    </source>
</evidence>
<dbReference type="EMBL" id="NKJJ02000009">
    <property type="protein sequence ID" value="TPR03187.1"/>
    <property type="molecule type" value="Genomic_DNA"/>
</dbReference>
<dbReference type="VEuPathDB" id="FungiDB:ATCC64974_28930"/>
<protein>
    <submittedName>
        <fullName evidence="2">Cytochrome P450 family protein</fullName>
    </submittedName>
</protein>
<keyword evidence="1" id="KW-0732">Signal</keyword>
<organism evidence="2 3">
    <name type="scientific">Aspergillus niger</name>
    <dbReference type="NCBI Taxonomy" id="5061"/>
    <lineage>
        <taxon>Eukaryota</taxon>
        <taxon>Fungi</taxon>
        <taxon>Dikarya</taxon>
        <taxon>Ascomycota</taxon>
        <taxon>Pezizomycotina</taxon>
        <taxon>Eurotiomycetes</taxon>
        <taxon>Eurotiomycetidae</taxon>
        <taxon>Eurotiales</taxon>
        <taxon>Aspergillaceae</taxon>
        <taxon>Aspergillus</taxon>
        <taxon>Aspergillus subgen. Circumdati</taxon>
    </lineage>
</organism>
<dbReference type="Proteomes" id="UP000197666">
    <property type="component" value="Unassembled WGS sequence"/>
</dbReference>
<dbReference type="VEuPathDB" id="FungiDB:An15g05020"/>
<dbReference type="VEuPathDB" id="FungiDB:ASPNIDRAFT2_1173397"/>
<comment type="caution">
    <text evidence="2">The sequence shown here is derived from an EMBL/GenBank/DDBJ whole genome shotgun (WGS) entry which is preliminary data.</text>
</comment>